<keyword evidence="2" id="KW-1278">Translocase</keyword>
<organism evidence="4 5">
    <name type="scientific">Tepidiforma flava</name>
    <dbReference type="NCBI Taxonomy" id="3004094"/>
    <lineage>
        <taxon>Bacteria</taxon>
        <taxon>Bacillati</taxon>
        <taxon>Chloroflexota</taxon>
        <taxon>Tepidiformia</taxon>
        <taxon>Tepidiformales</taxon>
        <taxon>Tepidiformaceae</taxon>
        <taxon>Tepidiforma</taxon>
    </lineage>
</organism>
<keyword evidence="1" id="KW-0813">Transport</keyword>
<accession>A0ABY7M7Z6</accession>
<dbReference type="InterPro" id="IPR027417">
    <property type="entry name" value="P-loop_NTPase"/>
</dbReference>
<reference evidence="4 5" key="1">
    <citation type="journal article" date="2023" name="ISME J.">
        <title>Thermophilic Dehalococcoidia with unusual traits shed light on an unexpected past.</title>
        <authorList>
            <person name="Palmer M."/>
            <person name="Covington J.K."/>
            <person name="Zhou E.M."/>
            <person name="Thomas S.C."/>
            <person name="Habib N."/>
            <person name="Seymour C.O."/>
            <person name="Lai D."/>
            <person name="Johnston J."/>
            <person name="Hashimi A."/>
            <person name="Jiao J.Y."/>
            <person name="Muok A.R."/>
            <person name="Liu L."/>
            <person name="Xian W.D."/>
            <person name="Zhi X.Y."/>
            <person name="Li M.M."/>
            <person name="Silva L.P."/>
            <person name="Bowen B.P."/>
            <person name="Louie K."/>
            <person name="Briegel A."/>
            <person name="Pett-Ridge J."/>
            <person name="Weber P.K."/>
            <person name="Tocheva E.I."/>
            <person name="Woyke T."/>
            <person name="Northen T.R."/>
            <person name="Mayali X."/>
            <person name="Li W.J."/>
            <person name="Hedlund B.P."/>
        </authorList>
    </citation>
    <scope>NUCLEOTIDE SEQUENCE [LARGE SCALE GENOMIC DNA]</scope>
    <source>
        <strain evidence="4 5">YIM 72310</strain>
    </source>
</reference>
<evidence type="ECO:0008006" key="6">
    <source>
        <dbReference type="Google" id="ProtNLM"/>
    </source>
</evidence>
<feature type="region of interest" description="Disordered" evidence="3">
    <location>
        <begin position="216"/>
        <end position="241"/>
    </location>
</feature>
<proteinExistence type="predicted"/>
<evidence type="ECO:0000313" key="5">
    <source>
        <dbReference type="Proteomes" id="UP001212803"/>
    </source>
</evidence>
<dbReference type="Gene3D" id="3.40.50.300">
    <property type="entry name" value="P-loop containing nucleotide triphosphate hydrolases"/>
    <property type="match status" value="1"/>
</dbReference>
<dbReference type="PANTHER" id="PTHR42794">
    <property type="entry name" value="HEMIN IMPORT ATP-BINDING PROTEIN HMUV"/>
    <property type="match status" value="1"/>
</dbReference>
<protein>
    <recommendedName>
        <fullName evidence="6">ABC transporter ATP-binding protein</fullName>
    </recommendedName>
</protein>
<keyword evidence="5" id="KW-1185">Reference proteome</keyword>
<dbReference type="EMBL" id="CP115149">
    <property type="protein sequence ID" value="WBL36133.1"/>
    <property type="molecule type" value="Genomic_DNA"/>
</dbReference>
<sequence length="241" mass="24645">MMLARALAGEPRLLLLDEPVSALDLRHQLLALQVVREFAAGGGGCVVILHDLNLAARYCDRILLLEQGQLRASGAPPEVLRPLPLRSAYRVGVAVRSDDVLACPSVVAVAPREGGPAAISGSGPELVGALAALFRRGCVHARVIVPPGSPEAAAAEALGFETVAPGEIAAGPGTKAKAWAFGPPPPGLTRLLEVERVEVERLDHLIERLHGAMDGAGAATRAEPGAGDESPALAGSTSTGG</sequence>
<evidence type="ECO:0000256" key="2">
    <source>
        <dbReference type="ARBA" id="ARBA00022967"/>
    </source>
</evidence>
<evidence type="ECO:0000256" key="1">
    <source>
        <dbReference type="ARBA" id="ARBA00022448"/>
    </source>
</evidence>
<gene>
    <name evidence="4" type="ORF">O0235_00460</name>
</gene>
<evidence type="ECO:0000313" key="4">
    <source>
        <dbReference type="EMBL" id="WBL36133.1"/>
    </source>
</evidence>
<name>A0ABY7M7Z6_9CHLR</name>
<dbReference type="Proteomes" id="UP001212803">
    <property type="component" value="Chromosome"/>
</dbReference>
<dbReference type="RefSeq" id="WP_270056658.1">
    <property type="nucleotide sequence ID" value="NZ_CP115149.1"/>
</dbReference>
<dbReference type="SUPFAM" id="SSF52540">
    <property type="entry name" value="P-loop containing nucleoside triphosphate hydrolases"/>
    <property type="match status" value="1"/>
</dbReference>
<evidence type="ECO:0000256" key="3">
    <source>
        <dbReference type="SAM" id="MobiDB-lite"/>
    </source>
</evidence>
<dbReference type="PANTHER" id="PTHR42794:SF1">
    <property type="entry name" value="HEMIN IMPORT ATP-BINDING PROTEIN HMUV"/>
    <property type="match status" value="1"/>
</dbReference>